<sequence>MKKFLTLLAFFIFVGTVAQAQKFTGQLTYGFYGKSSDLLSTSDIEALQKIGDFKDYGKLDKALASYGAEFNVFIVKGWGINGGFAYSNSGIDAALSKPSLSNLDDPSIKMYQFNLGVSKKVIKLPMFSLSGIVGANMYSRSISDVVSNIEDVAGGDYSNISLDDDSSVDYGLDLGLMARIAFLSATIKHDFTAEYTKFGIGMAF</sequence>
<dbReference type="EMBL" id="AP025320">
    <property type="protein sequence ID" value="BDD12691.1"/>
    <property type="molecule type" value="Genomic_DNA"/>
</dbReference>
<dbReference type="AlphaFoldDB" id="A0AAU9CUI1"/>
<evidence type="ECO:0000256" key="1">
    <source>
        <dbReference type="SAM" id="SignalP"/>
    </source>
</evidence>
<keyword evidence="3" id="KW-1185">Reference proteome</keyword>
<keyword evidence="2" id="KW-0614">Plasmid</keyword>
<dbReference type="KEGG" id="fax:FUAX_51230"/>
<evidence type="ECO:0000313" key="2">
    <source>
        <dbReference type="EMBL" id="BDD12691.1"/>
    </source>
</evidence>
<protein>
    <recommendedName>
        <fullName evidence="4">Outer membrane protein beta-barrel domain-containing protein</fullName>
    </recommendedName>
</protein>
<geneLocation type="plasmid" evidence="2 3">
    <name>pFA6</name>
</geneLocation>
<reference evidence="2 3" key="1">
    <citation type="submission" date="2021-12" db="EMBL/GenBank/DDBJ databases">
        <title>Genome sequencing of bacteria with rrn-lacking chromosome and rrn-plasmid.</title>
        <authorList>
            <person name="Anda M."/>
            <person name="Iwasaki W."/>
        </authorList>
    </citation>
    <scope>NUCLEOTIDE SEQUENCE [LARGE SCALE GENOMIC DNA]</scope>
    <source>
        <strain evidence="2 3">DSM 100852</strain>
        <plasmid evidence="2 3">pFA6</plasmid>
    </source>
</reference>
<evidence type="ECO:0008006" key="4">
    <source>
        <dbReference type="Google" id="ProtNLM"/>
    </source>
</evidence>
<proteinExistence type="predicted"/>
<accession>A0AAU9CUI1</accession>
<name>A0AAU9CUI1_9BACT</name>
<feature type="chain" id="PRO_5043773346" description="Outer membrane protein beta-barrel domain-containing protein" evidence="1">
    <location>
        <begin position="21"/>
        <end position="204"/>
    </location>
</feature>
<evidence type="ECO:0000313" key="3">
    <source>
        <dbReference type="Proteomes" id="UP001348817"/>
    </source>
</evidence>
<gene>
    <name evidence="2" type="ORF">FUAX_51230</name>
</gene>
<dbReference type="RefSeq" id="WP_338395995.1">
    <property type="nucleotide sequence ID" value="NZ_AP025320.1"/>
</dbReference>
<organism evidence="2 3">
    <name type="scientific">Fulvitalea axinellae</name>
    <dbReference type="NCBI Taxonomy" id="1182444"/>
    <lineage>
        <taxon>Bacteria</taxon>
        <taxon>Pseudomonadati</taxon>
        <taxon>Bacteroidota</taxon>
        <taxon>Cytophagia</taxon>
        <taxon>Cytophagales</taxon>
        <taxon>Persicobacteraceae</taxon>
        <taxon>Fulvitalea</taxon>
    </lineage>
</organism>
<dbReference type="Proteomes" id="UP001348817">
    <property type="component" value="Plasmid pFA6"/>
</dbReference>
<feature type="signal peptide" evidence="1">
    <location>
        <begin position="1"/>
        <end position="20"/>
    </location>
</feature>
<keyword evidence="1" id="KW-0732">Signal</keyword>